<dbReference type="Proteomes" id="UP000322981">
    <property type="component" value="Unassembled WGS sequence"/>
</dbReference>
<organism evidence="1 2">
    <name type="scientific">Thiohalocapsa marina</name>
    <dbReference type="NCBI Taxonomy" id="424902"/>
    <lineage>
        <taxon>Bacteria</taxon>
        <taxon>Pseudomonadati</taxon>
        <taxon>Pseudomonadota</taxon>
        <taxon>Gammaproteobacteria</taxon>
        <taxon>Chromatiales</taxon>
        <taxon>Chromatiaceae</taxon>
        <taxon>Thiohalocapsa</taxon>
    </lineage>
</organism>
<dbReference type="RefSeq" id="WP_150094693.1">
    <property type="nucleotide sequence ID" value="NZ_JBFUOH010000078.1"/>
</dbReference>
<keyword evidence="2" id="KW-1185">Reference proteome</keyword>
<evidence type="ECO:0000313" key="2">
    <source>
        <dbReference type="Proteomes" id="UP000322981"/>
    </source>
</evidence>
<proteinExistence type="predicted"/>
<accession>A0A5M8FP45</accession>
<gene>
    <name evidence="1" type="ORF">F2Q65_17485</name>
</gene>
<sequence length="154" mass="17399">MDNEIFRQTYSEINERLCPFEKGILTNNCACSRARRFCIAEREGVHCTSDAAQARCVEFLKQLRANARFALKTTVARSALPHAKAMRVQVGGLRGLHQVVWPDAEPPQRVADIDGLVEAAVNRFGGLAALPYQLMLKQIAAYRGRRPFRERRTK</sequence>
<reference evidence="1 2" key="1">
    <citation type="submission" date="2019-09" db="EMBL/GenBank/DDBJ databases">
        <title>Whole-genome sequence of the purple sulfur bacterium Thiohalocapsa marina DSM 19078.</title>
        <authorList>
            <person name="Kyndt J.A."/>
            <person name="Meyer T.E."/>
        </authorList>
    </citation>
    <scope>NUCLEOTIDE SEQUENCE [LARGE SCALE GENOMIC DNA]</scope>
    <source>
        <strain evidence="1 2">DSM 19078</strain>
    </source>
</reference>
<name>A0A5M8FP45_9GAMM</name>
<dbReference type="EMBL" id="VWXX01000042">
    <property type="protein sequence ID" value="KAA6182692.1"/>
    <property type="molecule type" value="Genomic_DNA"/>
</dbReference>
<dbReference type="OrthoDB" id="9792294at2"/>
<comment type="caution">
    <text evidence="1">The sequence shown here is derived from an EMBL/GenBank/DDBJ whole genome shotgun (WGS) entry which is preliminary data.</text>
</comment>
<dbReference type="AlphaFoldDB" id="A0A5M8FP45"/>
<evidence type="ECO:0000313" key="1">
    <source>
        <dbReference type="EMBL" id="KAA6182692.1"/>
    </source>
</evidence>
<protein>
    <submittedName>
        <fullName evidence="1">Uncharacterized protein</fullName>
    </submittedName>
</protein>